<evidence type="ECO:0000259" key="3">
    <source>
        <dbReference type="Pfam" id="PF13359"/>
    </source>
</evidence>
<evidence type="ECO:0000313" key="5">
    <source>
        <dbReference type="Proteomes" id="UP000007799"/>
    </source>
</evidence>
<sequence length="135" mass="15383">MGPQLRRWLTPYPGKYHPSQFATNPATATELFNKRHCRLRSKVERAIGILKQRFQILGPKTSRMSIERMELLILACGHLYNFIGVTPADIDEAPDLQPPDQVDAGEEHQVSNAAKAWRNSLRAACWAQRSKYLPQ</sequence>
<name>F2UDX4_SALR5</name>
<reference evidence="4" key="1">
    <citation type="submission" date="2009-08" db="EMBL/GenBank/DDBJ databases">
        <title>Annotation of Salpingoeca rosetta.</title>
        <authorList>
            <consortium name="The Broad Institute Genome Sequencing Platform"/>
            <person name="Russ C."/>
            <person name="Cuomo C."/>
            <person name="Burger G."/>
            <person name="Gray M.W."/>
            <person name="Holland P.W.H."/>
            <person name="King N."/>
            <person name="Lang F.B.F."/>
            <person name="Roger A.J."/>
            <person name="Ruiz-Trillo I."/>
            <person name="Young S.K."/>
            <person name="Zeng Q."/>
            <person name="Gargeya S."/>
            <person name="Alvarado L."/>
            <person name="Berlin A."/>
            <person name="Chapman S.B."/>
            <person name="Chen Z."/>
            <person name="Freedman E."/>
            <person name="Gellesch M."/>
            <person name="Goldberg J."/>
            <person name="Griggs A."/>
            <person name="Gujja S."/>
            <person name="Heilman E."/>
            <person name="Heiman D."/>
            <person name="Howarth C."/>
            <person name="Mehta T."/>
            <person name="Neiman D."/>
            <person name="Pearson M."/>
            <person name="Roberts A."/>
            <person name="Saif S."/>
            <person name="Shea T."/>
            <person name="Shenoy N."/>
            <person name="Sisk P."/>
            <person name="Stolte C."/>
            <person name="Sykes S."/>
            <person name="White J."/>
            <person name="Yandava C."/>
            <person name="Haas B."/>
            <person name="Nusbaum C."/>
            <person name="Birren B."/>
        </authorList>
    </citation>
    <scope>NUCLEOTIDE SEQUENCE [LARGE SCALE GENOMIC DNA]</scope>
    <source>
        <strain evidence="4">ATCC 50818</strain>
    </source>
</reference>
<dbReference type="KEGG" id="sre:PTSG_07057"/>
<keyword evidence="5" id="KW-1185">Reference proteome</keyword>
<dbReference type="RefSeq" id="XP_004992469.1">
    <property type="nucleotide sequence ID" value="XM_004992412.1"/>
</dbReference>
<gene>
    <name evidence="4" type="ORF">PTSG_07057</name>
</gene>
<proteinExistence type="predicted"/>
<feature type="domain" description="DDE Tnp4" evidence="3">
    <location>
        <begin position="26"/>
        <end position="81"/>
    </location>
</feature>
<dbReference type="InterPro" id="IPR027806">
    <property type="entry name" value="HARBI1_dom"/>
</dbReference>
<keyword evidence="2" id="KW-0479">Metal-binding</keyword>
<dbReference type="EMBL" id="GL832970">
    <property type="protein sequence ID" value="EGD74824.1"/>
    <property type="molecule type" value="Genomic_DNA"/>
</dbReference>
<evidence type="ECO:0000256" key="1">
    <source>
        <dbReference type="ARBA" id="ARBA00001968"/>
    </source>
</evidence>
<dbReference type="OrthoDB" id="1928893at2759"/>
<dbReference type="GeneID" id="16073035"/>
<accession>F2UDX4</accession>
<dbReference type="GO" id="GO:0046872">
    <property type="term" value="F:metal ion binding"/>
    <property type="evidence" value="ECO:0007669"/>
    <property type="project" value="UniProtKB-KW"/>
</dbReference>
<dbReference type="Pfam" id="PF13359">
    <property type="entry name" value="DDE_Tnp_4"/>
    <property type="match status" value="1"/>
</dbReference>
<evidence type="ECO:0000256" key="2">
    <source>
        <dbReference type="ARBA" id="ARBA00022723"/>
    </source>
</evidence>
<protein>
    <recommendedName>
        <fullName evidence="3">DDE Tnp4 domain-containing protein</fullName>
    </recommendedName>
</protein>
<organism evidence="5">
    <name type="scientific">Salpingoeca rosetta (strain ATCC 50818 / BSB-021)</name>
    <dbReference type="NCBI Taxonomy" id="946362"/>
    <lineage>
        <taxon>Eukaryota</taxon>
        <taxon>Choanoflagellata</taxon>
        <taxon>Craspedida</taxon>
        <taxon>Salpingoecidae</taxon>
        <taxon>Salpingoeca</taxon>
    </lineage>
</organism>
<dbReference type="AlphaFoldDB" id="F2UDX4"/>
<dbReference type="Proteomes" id="UP000007799">
    <property type="component" value="Unassembled WGS sequence"/>
</dbReference>
<comment type="cofactor">
    <cofactor evidence="1">
        <name>a divalent metal cation</name>
        <dbReference type="ChEBI" id="CHEBI:60240"/>
    </cofactor>
</comment>
<evidence type="ECO:0000313" key="4">
    <source>
        <dbReference type="EMBL" id="EGD74824.1"/>
    </source>
</evidence>
<dbReference type="InParanoid" id="F2UDX4"/>